<reference evidence="12 13" key="2">
    <citation type="submission" date="2018-03" db="EMBL/GenBank/DDBJ databases">
        <title>The ancient ancestry and fast evolution of plastids.</title>
        <authorList>
            <person name="Moore K.R."/>
            <person name="Magnabosco C."/>
            <person name="Momper L."/>
            <person name="Gold D.A."/>
            <person name="Bosak T."/>
            <person name="Fournier G.P."/>
        </authorList>
    </citation>
    <scope>NUCLEOTIDE SEQUENCE [LARGE SCALE GENOMIC DNA]</scope>
    <source>
        <strain evidence="12 13">CCAP 1448/3</strain>
    </source>
</reference>
<dbReference type="GO" id="GO:0005886">
    <property type="term" value="C:plasma membrane"/>
    <property type="evidence" value="ECO:0007669"/>
    <property type="project" value="UniProtKB-SubCell"/>
</dbReference>
<evidence type="ECO:0000256" key="7">
    <source>
        <dbReference type="ARBA" id="ARBA00023065"/>
    </source>
</evidence>
<protein>
    <submittedName>
        <fullName evidence="12">Sodium:proton antiporter</fullName>
    </submittedName>
</protein>
<evidence type="ECO:0000256" key="8">
    <source>
        <dbReference type="ARBA" id="ARBA00023136"/>
    </source>
</evidence>
<gene>
    <name evidence="12" type="ORF">C7B64_01450</name>
</gene>
<keyword evidence="7" id="KW-0406">Ion transport</keyword>
<dbReference type="GO" id="GO:0006813">
    <property type="term" value="P:potassium ion transport"/>
    <property type="evidence" value="ECO:0007669"/>
    <property type="project" value="InterPro"/>
</dbReference>
<dbReference type="Proteomes" id="UP000238762">
    <property type="component" value="Unassembled WGS sequence"/>
</dbReference>
<dbReference type="Gene3D" id="1.20.1530.20">
    <property type="match status" value="1"/>
</dbReference>
<feature type="transmembrane region" description="Helical" evidence="9">
    <location>
        <begin position="6"/>
        <end position="25"/>
    </location>
</feature>
<dbReference type="InterPro" id="IPR003148">
    <property type="entry name" value="RCK_N"/>
</dbReference>
<keyword evidence="8 9" id="KW-0472">Membrane</keyword>
<keyword evidence="2" id="KW-0813">Transport</keyword>
<dbReference type="EMBL" id="PVWJ01000004">
    <property type="protein sequence ID" value="PSB05053.1"/>
    <property type="molecule type" value="Genomic_DNA"/>
</dbReference>
<dbReference type="InterPro" id="IPR006153">
    <property type="entry name" value="Cation/H_exchanger_TM"/>
</dbReference>
<evidence type="ECO:0000259" key="10">
    <source>
        <dbReference type="Pfam" id="PF00999"/>
    </source>
</evidence>
<evidence type="ECO:0000313" key="12">
    <source>
        <dbReference type="EMBL" id="PSB05053.1"/>
    </source>
</evidence>
<keyword evidence="6 9" id="KW-1133">Transmembrane helix</keyword>
<feature type="transmembrane region" description="Helical" evidence="9">
    <location>
        <begin position="334"/>
        <end position="357"/>
    </location>
</feature>
<reference evidence="12 13" key="1">
    <citation type="submission" date="2018-02" db="EMBL/GenBank/DDBJ databases">
        <authorList>
            <person name="Cohen D.B."/>
            <person name="Kent A.D."/>
        </authorList>
    </citation>
    <scope>NUCLEOTIDE SEQUENCE [LARGE SCALE GENOMIC DNA]</scope>
    <source>
        <strain evidence="12 13">CCAP 1448/3</strain>
    </source>
</reference>
<dbReference type="RefSeq" id="WP_106286884.1">
    <property type="nucleotide sequence ID" value="NZ_CAWNTC010000127.1"/>
</dbReference>
<dbReference type="OrthoDB" id="570124at2"/>
<feature type="transmembrane region" description="Helical" evidence="9">
    <location>
        <begin position="94"/>
        <end position="114"/>
    </location>
</feature>
<keyword evidence="3" id="KW-0050">Antiport</keyword>
<feature type="transmembrane region" description="Helical" evidence="9">
    <location>
        <begin position="56"/>
        <end position="73"/>
    </location>
</feature>
<feature type="transmembrane region" description="Helical" evidence="9">
    <location>
        <begin position="303"/>
        <end position="322"/>
    </location>
</feature>
<evidence type="ECO:0000313" key="13">
    <source>
        <dbReference type="Proteomes" id="UP000238762"/>
    </source>
</evidence>
<evidence type="ECO:0000256" key="4">
    <source>
        <dbReference type="ARBA" id="ARBA00022475"/>
    </source>
</evidence>
<feature type="domain" description="RCK N-terminal" evidence="11">
    <location>
        <begin position="404"/>
        <end position="509"/>
    </location>
</feature>
<dbReference type="SUPFAM" id="SSF51735">
    <property type="entry name" value="NAD(P)-binding Rossmann-fold domains"/>
    <property type="match status" value="1"/>
</dbReference>
<evidence type="ECO:0000256" key="3">
    <source>
        <dbReference type="ARBA" id="ARBA00022449"/>
    </source>
</evidence>
<evidence type="ECO:0000256" key="5">
    <source>
        <dbReference type="ARBA" id="ARBA00022692"/>
    </source>
</evidence>
<keyword evidence="13" id="KW-1185">Reference proteome</keyword>
<keyword evidence="4" id="KW-1003">Cell membrane</keyword>
<proteinExistence type="predicted"/>
<dbReference type="Gene3D" id="3.40.50.720">
    <property type="entry name" value="NAD(P)-binding Rossmann-like Domain"/>
    <property type="match status" value="1"/>
</dbReference>
<feature type="transmembrane region" description="Helical" evidence="9">
    <location>
        <begin position="274"/>
        <end position="297"/>
    </location>
</feature>
<dbReference type="InterPro" id="IPR038770">
    <property type="entry name" value="Na+/solute_symporter_sf"/>
</dbReference>
<dbReference type="AlphaFoldDB" id="A0A2T1CA88"/>
<dbReference type="InterPro" id="IPR036291">
    <property type="entry name" value="NAD(P)-bd_dom_sf"/>
</dbReference>
<dbReference type="GO" id="GO:1902600">
    <property type="term" value="P:proton transmembrane transport"/>
    <property type="evidence" value="ECO:0007669"/>
    <property type="project" value="InterPro"/>
</dbReference>
<feature type="transmembrane region" description="Helical" evidence="9">
    <location>
        <begin position="246"/>
        <end position="262"/>
    </location>
</feature>
<sequence length="641" mass="68517">MEQSFQLTLQIVIAVVAGIGAQVLGQLLKVPSIVLLLLFGTVLGGSGMHILHPDDLGVGLEVLVALTVAIILFEGGLNLELGELGKVSGSLRNLVTVGTIITLLGGAIAAHFLAEFPWKIAFLYASLVTVTGPTVISPLLKQVQVDKQVAALLEGEGVLIDPVGAILAVVVLDTILNAHPSLLETGLGLVLRLGIGSLIGFIGGWLMAALLKQGKLLSDDLKNLVVLAGLWGLFALAQSIRSESGLMATVVAGIVLRGSAVPQERLLRRFKGQLTILGISVLFILLSADLSIASMLALGWGSVFAVLALMLVVRPINIWICTWKSDLNWRQKLFVAWISPRGIVSASVASLFAILLTQRGLNGGEAIKALVFLTIIMTVCIQGLTANWVAQWLQITSSEVTGAMIVGCSPLSRLLALLWQEQGELVVLVDTDPEACRQAEVENIRVVLSSGLDHEALAAAGLESLGTFLAMTNSGEVNFVLAMRAAEEFRPPRVLAVFANDTEATNVSQNKKVSQAFLPQVSLKTWNQYITDGQVKLGKTTLKEPDFSAQQAQLQALIDGGELLPLLIKRDDRLQVALAQPKWQPGDRLVYLLYDSRPQLLKMLSGANSTTRLALGILPEVEEMALQTIDGALLVPEMKLD</sequence>
<feature type="transmembrane region" description="Helical" evidence="9">
    <location>
        <begin position="120"/>
        <end position="140"/>
    </location>
</feature>
<dbReference type="Pfam" id="PF02254">
    <property type="entry name" value="TrkA_N"/>
    <property type="match status" value="1"/>
</dbReference>
<dbReference type="GO" id="GO:0015297">
    <property type="term" value="F:antiporter activity"/>
    <property type="evidence" value="ECO:0007669"/>
    <property type="project" value="UniProtKB-KW"/>
</dbReference>
<accession>A0A2T1CA88</accession>
<dbReference type="Pfam" id="PF00999">
    <property type="entry name" value="Na_H_Exchanger"/>
    <property type="match status" value="1"/>
</dbReference>
<evidence type="ECO:0000256" key="1">
    <source>
        <dbReference type="ARBA" id="ARBA00004651"/>
    </source>
</evidence>
<dbReference type="PANTHER" id="PTHR32507">
    <property type="entry name" value="NA(+)/H(+) ANTIPORTER 1"/>
    <property type="match status" value="1"/>
</dbReference>
<keyword evidence="5 9" id="KW-0812">Transmembrane</keyword>
<feature type="transmembrane region" description="Helical" evidence="9">
    <location>
        <begin position="369"/>
        <end position="390"/>
    </location>
</feature>
<evidence type="ECO:0000259" key="11">
    <source>
        <dbReference type="Pfam" id="PF02254"/>
    </source>
</evidence>
<evidence type="ECO:0000256" key="6">
    <source>
        <dbReference type="ARBA" id="ARBA00022989"/>
    </source>
</evidence>
<evidence type="ECO:0000256" key="9">
    <source>
        <dbReference type="SAM" id="Phobius"/>
    </source>
</evidence>
<feature type="transmembrane region" description="Helical" evidence="9">
    <location>
        <begin position="223"/>
        <end position="240"/>
    </location>
</feature>
<feature type="transmembrane region" description="Helical" evidence="9">
    <location>
        <begin position="32"/>
        <end position="50"/>
    </location>
</feature>
<feature type="transmembrane region" description="Helical" evidence="9">
    <location>
        <begin position="152"/>
        <end position="177"/>
    </location>
</feature>
<dbReference type="PANTHER" id="PTHR32507:SF0">
    <property type="entry name" value="NA(+)_H(+) ANTIPORTER 2-RELATED"/>
    <property type="match status" value="1"/>
</dbReference>
<feature type="domain" description="Cation/H+ exchanger transmembrane" evidence="10">
    <location>
        <begin position="11"/>
        <end position="392"/>
    </location>
</feature>
<organism evidence="12 13">
    <name type="scientific">Merismopedia glauca CCAP 1448/3</name>
    <dbReference type="NCBI Taxonomy" id="1296344"/>
    <lineage>
        <taxon>Bacteria</taxon>
        <taxon>Bacillati</taxon>
        <taxon>Cyanobacteriota</taxon>
        <taxon>Cyanophyceae</taxon>
        <taxon>Synechococcales</taxon>
        <taxon>Merismopediaceae</taxon>
        <taxon>Merismopedia</taxon>
    </lineage>
</organism>
<name>A0A2T1CA88_9CYAN</name>
<comment type="subcellular location">
    <subcellularLocation>
        <location evidence="1">Cell membrane</location>
        <topology evidence="1">Multi-pass membrane protein</topology>
    </subcellularLocation>
</comment>
<feature type="transmembrane region" description="Helical" evidence="9">
    <location>
        <begin position="189"/>
        <end position="211"/>
    </location>
</feature>
<evidence type="ECO:0000256" key="2">
    <source>
        <dbReference type="ARBA" id="ARBA00022448"/>
    </source>
</evidence>
<comment type="caution">
    <text evidence="12">The sequence shown here is derived from an EMBL/GenBank/DDBJ whole genome shotgun (WGS) entry which is preliminary data.</text>
</comment>